<dbReference type="EMBL" id="PKPP01001725">
    <property type="protein sequence ID" value="PWA80416.1"/>
    <property type="molecule type" value="Genomic_DNA"/>
</dbReference>
<name>A0A2U1P3S7_ARTAN</name>
<comment type="caution">
    <text evidence="2">The sequence shown here is derived from an EMBL/GenBank/DDBJ whole genome shotgun (WGS) entry which is preliminary data.</text>
</comment>
<dbReference type="Proteomes" id="UP000245207">
    <property type="component" value="Unassembled WGS sequence"/>
</dbReference>
<dbReference type="STRING" id="35608.A0A2U1P3S7"/>
<protein>
    <submittedName>
        <fullName evidence="2">Uncharacterized protein</fullName>
    </submittedName>
</protein>
<evidence type="ECO:0000313" key="3">
    <source>
        <dbReference type="Proteomes" id="UP000245207"/>
    </source>
</evidence>
<dbReference type="AlphaFoldDB" id="A0A2U1P3S7"/>
<evidence type="ECO:0000313" key="2">
    <source>
        <dbReference type="EMBL" id="PWA80416.1"/>
    </source>
</evidence>
<evidence type="ECO:0000256" key="1">
    <source>
        <dbReference type="SAM" id="MobiDB-lite"/>
    </source>
</evidence>
<feature type="region of interest" description="Disordered" evidence="1">
    <location>
        <begin position="1"/>
        <end position="33"/>
    </location>
</feature>
<reference evidence="2 3" key="1">
    <citation type="journal article" date="2018" name="Mol. Plant">
        <title>The genome of Artemisia annua provides insight into the evolution of Asteraceae family and artemisinin biosynthesis.</title>
        <authorList>
            <person name="Shen Q."/>
            <person name="Zhang L."/>
            <person name="Liao Z."/>
            <person name="Wang S."/>
            <person name="Yan T."/>
            <person name="Shi P."/>
            <person name="Liu M."/>
            <person name="Fu X."/>
            <person name="Pan Q."/>
            <person name="Wang Y."/>
            <person name="Lv Z."/>
            <person name="Lu X."/>
            <person name="Zhang F."/>
            <person name="Jiang W."/>
            <person name="Ma Y."/>
            <person name="Chen M."/>
            <person name="Hao X."/>
            <person name="Li L."/>
            <person name="Tang Y."/>
            <person name="Lv G."/>
            <person name="Zhou Y."/>
            <person name="Sun X."/>
            <person name="Brodelius P.E."/>
            <person name="Rose J.K.C."/>
            <person name="Tang K."/>
        </authorList>
    </citation>
    <scope>NUCLEOTIDE SEQUENCE [LARGE SCALE GENOMIC DNA]</scope>
    <source>
        <strain evidence="3">cv. Huhao1</strain>
        <tissue evidence="2">Leaf</tissue>
    </source>
</reference>
<dbReference type="OrthoDB" id="1748062at2759"/>
<feature type="region of interest" description="Disordered" evidence="1">
    <location>
        <begin position="61"/>
        <end position="102"/>
    </location>
</feature>
<accession>A0A2U1P3S7</accession>
<sequence>MSKTESNKKAAGNSNGNGGGRLMVEELSSSCDEVQNDRKRFEIELKEGETTIVSWTQLLTDSGLPVDDPPPSSPRPNRLHQEHGLRSKCSNIVLKKETDEHK</sequence>
<keyword evidence="3" id="KW-1185">Reference proteome</keyword>
<organism evidence="2 3">
    <name type="scientific">Artemisia annua</name>
    <name type="common">Sweet wormwood</name>
    <dbReference type="NCBI Taxonomy" id="35608"/>
    <lineage>
        <taxon>Eukaryota</taxon>
        <taxon>Viridiplantae</taxon>
        <taxon>Streptophyta</taxon>
        <taxon>Embryophyta</taxon>
        <taxon>Tracheophyta</taxon>
        <taxon>Spermatophyta</taxon>
        <taxon>Magnoliopsida</taxon>
        <taxon>eudicotyledons</taxon>
        <taxon>Gunneridae</taxon>
        <taxon>Pentapetalae</taxon>
        <taxon>asterids</taxon>
        <taxon>campanulids</taxon>
        <taxon>Asterales</taxon>
        <taxon>Asteraceae</taxon>
        <taxon>Asteroideae</taxon>
        <taxon>Anthemideae</taxon>
        <taxon>Artemisiinae</taxon>
        <taxon>Artemisia</taxon>
    </lineage>
</organism>
<gene>
    <name evidence="2" type="ORF">CTI12_AA196510</name>
</gene>
<proteinExistence type="predicted"/>